<evidence type="ECO:0000313" key="3">
    <source>
        <dbReference type="Proteomes" id="UP000515506"/>
    </source>
</evidence>
<dbReference type="EMBL" id="CP060028">
    <property type="protein sequence ID" value="QND79927.1"/>
    <property type="molecule type" value="Genomic_DNA"/>
</dbReference>
<dbReference type="AlphaFoldDB" id="A0A7G6ULN0"/>
<evidence type="ECO:0000313" key="2">
    <source>
        <dbReference type="EMBL" id="QNN79181.1"/>
    </source>
</evidence>
<sequence length="223" mass="24125">MTSRRAQGFTLIEVLLALVLLAAGLALAFATLRSSTAVVTRGEDMAQASERMRAVHGYLRARLASAQPIVFATDRGTLRQARFLGSPQRMRFVADLPDYLGYGGPYLHDVVADETGQLRVAFAVAQPEASLEDVDLAARGLRAERLADGLRVVRFHYRGLDADNRLGPWQDRWETSEMLPLQVKMEVEAVRGGRWPDLVVTLARSEGGAGGGALSGGNAPVLP</sequence>
<dbReference type="Proteomes" id="UP000515838">
    <property type="component" value="Chromosome"/>
</dbReference>
<dbReference type="InterPro" id="IPR012902">
    <property type="entry name" value="N_methyl_site"/>
</dbReference>
<evidence type="ECO:0000313" key="4">
    <source>
        <dbReference type="Proteomes" id="UP000515838"/>
    </source>
</evidence>
<accession>A0A7G6ULN0</accession>
<gene>
    <name evidence="1" type="ORF">H4W19_16655</name>
    <name evidence="2" type="ORF">IAE60_07180</name>
</gene>
<dbReference type="Pfam" id="PF07963">
    <property type="entry name" value="N_methyl"/>
    <property type="match status" value="1"/>
</dbReference>
<organism evidence="2 4">
    <name type="scientific">Pseudoxanthomonas mexicana</name>
    <dbReference type="NCBI Taxonomy" id="128785"/>
    <lineage>
        <taxon>Bacteria</taxon>
        <taxon>Pseudomonadati</taxon>
        <taxon>Pseudomonadota</taxon>
        <taxon>Gammaproteobacteria</taxon>
        <taxon>Lysobacterales</taxon>
        <taxon>Lysobacteraceae</taxon>
        <taxon>Pseudoxanthomonas</taxon>
    </lineage>
</organism>
<reference evidence="2 4" key="1">
    <citation type="submission" date="2020-08" db="EMBL/GenBank/DDBJ databases">
        <title>Streptomycin Non-resistant strain, P. mexicana.</title>
        <authorList>
            <person name="Ganesh-Kumar S."/>
            <person name="Zhe T."/>
            <person name="Yu Z."/>
            <person name="Min Y."/>
        </authorList>
    </citation>
    <scope>NUCLEOTIDE SEQUENCE [LARGE SCALE GENOMIC DNA]</scope>
    <source>
        <strain evidence="2 4">GTZY2</strain>
    </source>
</reference>
<dbReference type="OrthoDB" id="5801210at2"/>
<name>A0A7G6ULN0_PSEMX</name>
<protein>
    <submittedName>
        <fullName evidence="2">Prepilin-type N-terminal cleavage/methylation domain-containing protein</fullName>
    </submittedName>
</protein>
<dbReference type="NCBIfam" id="TIGR02532">
    <property type="entry name" value="IV_pilin_GFxxxE"/>
    <property type="match status" value="1"/>
</dbReference>
<proteinExistence type="predicted"/>
<dbReference type="Proteomes" id="UP000515506">
    <property type="component" value="Chromosome"/>
</dbReference>
<keyword evidence="3" id="KW-1185">Reference proteome</keyword>
<dbReference type="GeneID" id="81470743"/>
<dbReference type="EMBL" id="CP060731">
    <property type="protein sequence ID" value="QNN79181.1"/>
    <property type="molecule type" value="Genomic_DNA"/>
</dbReference>
<evidence type="ECO:0000313" key="1">
    <source>
        <dbReference type="EMBL" id="QND79927.1"/>
    </source>
</evidence>
<reference evidence="1 3" key="2">
    <citation type="submission" date="2020-08" db="EMBL/GenBank/DDBJ databases">
        <title>Streptomycin resistant and MDR strain, P. mexicana.</title>
        <authorList>
            <person name="Ganesh-kumar S."/>
            <person name="Zhe T."/>
            <person name="Yu Z."/>
            <person name="Min Y."/>
        </authorList>
    </citation>
    <scope>NUCLEOTIDE SEQUENCE [LARGE SCALE GENOMIC DNA]</scope>
    <source>
        <strain evidence="1 3">GTZY</strain>
    </source>
</reference>
<dbReference type="RefSeq" id="WP_162109020.1">
    <property type="nucleotide sequence ID" value="NZ_CP060028.1"/>
</dbReference>
<dbReference type="PROSITE" id="PS00409">
    <property type="entry name" value="PROKAR_NTER_METHYL"/>
    <property type="match status" value="1"/>
</dbReference>